<evidence type="ECO:0000313" key="3">
    <source>
        <dbReference type="Proteomes" id="UP001240678"/>
    </source>
</evidence>
<evidence type="ECO:0008006" key="4">
    <source>
        <dbReference type="Google" id="ProtNLM"/>
    </source>
</evidence>
<sequence length="75" mass="8771">MRFILQLLSTYLGCVQLPDETSSKAQPTCSSGLLFPSLPVMNHFLFFPRGIPILERFHFMRFDLFLSCPTRFEFH</sequence>
<dbReference type="AlphaFoldDB" id="A0AAI9YKM0"/>
<name>A0AAI9YKM0_9PEZI</name>
<dbReference type="EMBL" id="MOOE01000019">
    <property type="protein sequence ID" value="KAK1514232.1"/>
    <property type="molecule type" value="Genomic_DNA"/>
</dbReference>
<gene>
    <name evidence="2" type="ORF">CCOS01_14172</name>
</gene>
<keyword evidence="3" id="KW-1185">Reference proteome</keyword>
<feature type="chain" id="PRO_5042550042" description="Secreted protein" evidence="1">
    <location>
        <begin position="17"/>
        <end position="75"/>
    </location>
</feature>
<keyword evidence="1" id="KW-0732">Signal</keyword>
<accession>A0AAI9YKM0</accession>
<protein>
    <recommendedName>
        <fullName evidence="4">Secreted protein</fullName>
    </recommendedName>
</protein>
<dbReference type="Proteomes" id="UP001240678">
    <property type="component" value="Unassembled WGS sequence"/>
</dbReference>
<dbReference type="RefSeq" id="XP_060307412.1">
    <property type="nucleotide sequence ID" value="XM_060462316.1"/>
</dbReference>
<feature type="signal peptide" evidence="1">
    <location>
        <begin position="1"/>
        <end position="16"/>
    </location>
</feature>
<comment type="caution">
    <text evidence="2">The sequence shown here is derived from an EMBL/GenBank/DDBJ whole genome shotgun (WGS) entry which is preliminary data.</text>
</comment>
<evidence type="ECO:0000313" key="2">
    <source>
        <dbReference type="EMBL" id="KAK1514232.1"/>
    </source>
</evidence>
<reference evidence="2 3" key="1">
    <citation type="submission" date="2016-10" db="EMBL/GenBank/DDBJ databases">
        <title>The genome sequence of Colletotrichum fioriniae PJ7.</title>
        <authorList>
            <person name="Baroncelli R."/>
        </authorList>
    </citation>
    <scope>NUCLEOTIDE SEQUENCE [LARGE SCALE GENOMIC DNA]</scope>
    <source>
        <strain evidence="2 3">IMI 309622</strain>
    </source>
</reference>
<evidence type="ECO:0000256" key="1">
    <source>
        <dbReference type="SAM" id="SignalP"/>
    </source>
</evidence>
<organism evidence="2 3">
    <name type="scientific">Colletotrichum costaricense</name>
    <dbReference type="NCBI Taxonomy" id="1209916"/>
    <lineage>
        <taxon>Eukaryota</taxon>
        <taxon>Fungi</taxon>
        <taxon>Dikarya</taxon>
        <taxon>Ascomycota</taxon>
        <taxon>Pezizomycotina</taxon>
        <taxon>Sordariomycetes</taxon>
        <taxon>Hypocreomycetidae</taxon>
        <taxon>Glomerellales</taxon>
        <taxon>Glomerellaceae</taxon>
        <taxon>Colletotrichum</taxon>
        <taxon>Colletotrichum acutatum species complex</taxon>
    </lineage>
</organism>
<dbReference type="GeneID" id="85345863"/>
<proteinExistence type="predicted"/>